<dbReference type="InterPro" id="IPR036457">
    <property type="entry name" value="PPM-type-like_dom_sf"/>
</dbReference>
<name>E1YHE1_9BACT</name>
<dbReference type="PROSITE" id="PS51746">
    <property type="entry name" value="PPM_2"/>
    <property type="match status" value="1"/>
</dbReference>
<dbReference type="CDD" id="cd00143">
    <property type="entry name" value="PP2Cc"/>
    <property type="match status" value="1"/>
</dbReference>
<dbReference type="InterPro" id="IPR015655">
    <property type="entry name" value="PP2C"/>
</dbReference>
<gene>
    <name evidence="2" type="ORF">N47_D28690</name>
</gene>
<reference evidence="2" key="1">
    <citation type="journal article" date="2011" name="Environ. Microbiol.">
        <title>Genomic insights into the metabolic potential of the polycyclic aromatic hydrocarbon degrading sulfate-reducing Deltaproteobacterium N47.</title>
        <authorList>
            <person name="Bergmann F."/>
            <person name="Selesi D."/>
            <person name="Weinmaier T."/>
            <person name="Tischler P."/>
            <person name="Rattei T."/>
            <person name="Meckenstock R.U."/>
        </authorList>
    </citation>
    <scope>NUCLEOTIDE SEQUENCE</scope>
</reference>
<protein>
    <recommendedName>
        <fullName evidence="1">PPM-type phosphatase domain-containing protein</fullName>
    </recommendedName>
</protein>
<organism evidence="2">
    <name type="scientific">uncultured Desulfobacterium sp</name>
    <dbReference type="NCBI Taxonomy" id="201089"/>
    <lineage>
        <taxon>Bacteria</taxon>
        <taxon>Pseudomonadati</taxon>
        <taxon>Thermodesulfobacteriota</taxon>
        <taxon>Desulfobacteria</taxon>
        <taxon>Desulfobacterales</taxon>
        <taxon>Desulfobacteriaceae</taxon>
        <taxon>Desulfobacterium</taxon>
        <taxon>environmental samples</taxon>
    </lineage>
</organism>
<evidence type="ECO:0000259" key="1">
    <source>
        <dbReference type="PROSITE" id="PS51746"/>
    </source>
</evidence>
<dbReference type="EMBL" id="FR695874">
    <property type="protein sequence ID" value="CBX30060.1"/>
    <property type="molecule type" value="Genomic_DNA"/>
</dbReference>
<dbReference type="SMART" id="SM00331">
    <property type="entry name" value="PP2C_SIG"/>
    <property type="match status" value="1"/>
</dbReference>
<dbReference type="InterPro" id="IPR001932">
    <property type="entry name" value="PPM-type_phosphatase-like_dom"/>
</dbReference>
<dbReference type="Pfam" id="PF13672">
    <property type="entry name" value="PP2C_2"/>
    <property type="match status" value="1"/>
</dbReference>
<dbReference type="GO" id="GO:0004722">
    <property type="term" value="F:protein serine/threonine phosphatase activity"/>
    <property type="evidence" value="ECO:0007669"/>
    <property type="project" value="InterPro"/>
</dbReference>
<dbReference type="PANTHER" id="PTHR47992">
    <property type="entry name" value="PROTEIN PHOSPHATASE"/>
    <property type="match status" value="1"/>
</dbReference>
<feature type="domain" description="PPM-type phosphatase" evidence="1">
    <location>
        <begin position="42"/>
        <end position="287"/>
    </location>
</feature>
<dbReference type="SUPFAM" id="SSF81606">
    <property type="entry name" value="PP2C-like"/>
    <property type="match status" value="1"/>
</dbReference>
<dbReference type="AlphaFoldDB" id="E1YHE1"/>
<proteinExistence type="predicted"/>
<evidence type="ECO:0000313" key="2">
    <source>
        <dbReference type="EMBL" id="CBX30060.1"/>
    </source>
</evidence>
<dbReference type="Gene3D" id="3.60.40.10">
    <property type="entry name" value="PPM-type phosphatase domain"/>
    <property type="match status" value="1"/>
</dbReference>
<dbReference type="SMART" id="SM00332">
    <property type="entry name" value="PP2Cc"/>
    <property type="match status" value="1"/>
</dbReference>
<sequence>MTSPTFYYIKEKIDLGKFKDRSLITFCISSYRNIAYMAVVESTGISDVGRKRKKNEDALYIDNSINLFVVADGMGGHNAGEVASAIVVDTIRDYMGRFIDNKIDAEELEDSDDSVSQEANRLVSGIHLANKGIYSLSKSNESYEAMGSTVSAVLFTKENLIAANVGDSPIYLIHNDSIELLSVPHTVLAEQMAIDPQNAKMFEHHFKHMLTQAVGIGETIKPDVCETPFFKGDILVLSSDGLSDNVTPDEILEIVRTEHPQKACRALVDLANERGGNDNITVIVLKVKDKKNQNGLLKGLISKIRSIFKVFFIFTNLY</sequence>
<accession>E1YHE1</accession>